<evidence type="ECO:0000313" key="1">
    <source>
        <dbReference type="EMBL" id="ERI77418.1"/>
    </source>
</evidence>
<dbReference type="AlphaFoldDB" id="A0ABC9TYR0"/>
<protein>
    <submittedName>
        <fullName evidence="1">Uncharacterized protein</fullName>
    </submittedName>
</protein>
<proteinExistence type="predicted"/>
<evidence type="ECO:0000313" key="2">
    <source>
        <dbReference type="Proteomes" id="UP000016491"/>
    </source>
</evidence>
<name>A0ABC9TYR0_CLOSY</name>
<reference evidence="1 2" key="1">
    <citation type="submission" date="2013-07" db="EMBL/GenBank/DDBJ databases">
        <authorList>
            <person name="Weinstock G."/>
            <person name="Sodergren E."/>
            <person name="Wylie T."/>
            <person name="Fulton L."/>
            <person name="Fulton R."/>
            <person name="Fronick C."/>
            <person name="O'Laughlin M."/>
            <person name="Godfrey J."/>
            <person name="Miner T."/>
            <person name="Herter B."/>
            <person name="Appelbaum E."/>
            <person name="Cordes M."/>
            <person name="Lek S."/>
            <person name="Wollam A."/>
            <person name="Pepin K.H."/>
            <person name="Palsikar V.B."/>
            <person name="Mitreva M."/>
            <person name="Wilson R.K."/>
        </authorList>
    </citation>
    <scope>NUCLEOTIDE SEQUENCE [LARGE SCALE GENOMIC DNA]</scope>
    <source>
        <strain evidence="1 2">ATCC 14940</strain>
    </source>
</reference>
<dbReference type="Proteomes" id="UP000016491">
    <property type="component" value="Unassembled WGS sequence"/>
</dbReference>
<comment type="caution">
    <text evidence="1">The sequence shown here is derived from an EMBL/GenBank/DDBJ whole genome shotgun (WGS) entry which is preliminary data.</text>
</comment>
<accession>A0ABC9TYR0</accession>
<feature type="non-terminal residue" evidence="1">
    <location>
        <position position="43"/>
    </location>
</feature>
<sequence>MVYQSYNNLILFLKRQIVNKHFIYEIILIYYKIMTTRQTGGLL</sequence>
<organism evidence="1 2">
    <name type="scientific">[Clostridium] symbiosum ATCC 14940</name>
    <dbReference type="NCBI Taxonomy" id="411472"/>
    <lineage>
        <taxon>Bacteria</taxon>
        <taxon>Bacillati</taxon>
        <taxon>Bacillota</taxon>
        <taxon>Clostridia</taxon>
        <taxon>Lachnospirales</taxon>
        <taxon>Lachnospiraceae</taxon>
        <taxon>Otoolea</taxon>
    </lineage>
</organism>
<gene>
    <name evidence="1" type="ORF">CLOSYM_02058</name>
</gene>
<dbReference type="EMBL" id="AWSU01000156">
    <property type="protein sequence ID" value="ERI77418.1"/>
    <property type="molecule type" value="Genomic_DNA"/>
</dbReference>